<keyword evidence="6" id="KW-0812">Transmembrane</keyword>
<dbReference type="RefSeq" id="WP_178200342.1">
    <property type="nucleotide sequence ID" value="NZ_CANTYB010000033.1"/>
</dbReference>
<protein>
    <recommendedName>
        <fullName evidence="7">PTS EIIB type-1 domain-containing protein</fullName>
    </recommendedName>
</protein>
<dbReference type="EMBL" id="JANGCH010000010">
    <property type="protein sequence ID" value="MCQ5122165.1"/>
    <property type="molecule type" value="Genomic_DNA"/>
</dbReference>
<keyword evidence="4" id="KW-0598">Phosphotransferase system</keyword>
<feature type="transmembrane region" description="Helical" evidence="6">
    <location>
        <begin position="54"/>
        <end position="72"/>
    </location>
</feature>
<feature type="transmembrane region" description="Helical" evidence="6">
    <location>
        <begin position="310"/>
        <end position="328"/>
    </location>
</feature>
<comment type="caution">
    <text evidence="8">The sequence shown here is derived from an EMBL/GenBank/DDBJ whole genome shotgun (WGS) entry which is preliminary data.</text>
</comment>
<comment type="caution">
    <text evidence="5">Lacks conserved residue(s) required for the propagation of feature annotation.</text>
</comment>
<accession>A0ABT1SLR4</accession>
<keyword evidence="3" id="KW-0808">Transferase</keyword>
<evidence type="ECO:0000256" key="3">
    <source>
        <dbReference type="ARBA" id="ARBA00022679"/>
    </source>
</evidence>
<reference evidence="8 9" key="1">
    <citation type="submission" date="2022-06" db="EMBL/GenBank/DDBJ databases">
        <title>Isolation of gut microbiota from human fecal samples.</title>
        <authorList>
            <person name="Pamer E.G."/>
            <person name="Barat B."/>
            <person name="Waligurski E."/>
            <person name="Medina S."/>
            <person name="Paddock L."/>
            <person name="Mostad J."/>
        </authorList>
    </citation>
    <scope>NUCLEOTIDE SEQUENCE [LARGE SCALE GENOMIC DNA]</scope>
    <source>
        <strain evidence="8 9">DFI.6.1</strain>
    </source>
</reference>
<dbReference type="Gene3D" id="3.30.1360.60">
    <property type="entry name" value="Glucose permease domain IIB"/>
    <property type="match status" value="1"/>
</dbReference>
<dbReference type="PROSITE" id="PS51098">
    <property type="entry name" value="PTS_EIIB_TYPE_1"/>
    <property type="match status" value="1"/>
</dbReference>
<keyword evidence="2" id="KW-0762">Sugar transport</keyword>
<evidence type="ECO:0000259" key="7">
    <source>
        <dbReference type="PROSITE" id="PS51098"/>
    </source>
</evidence>
<evidence type="ECO:0000313" key="8">
    <source>
        <dbReference type="EMBL" id="MCQ5122165.1"/>
    </source>
</evidence>
<evidence type="ECO:0000256" key="1">
    <source>
        <dbReference type="ARBA" id="ARBA00022448"/>
    </source>
</evidence>
<feature type="transmembrane region" description="Helical" evidence="6">
    <location>
        <begin position="280"/>
        <end position="298"/>
    </location>
</feature>
<sequence length="524" mass="58948">MSRWHSLLGHVQFPIKLLFFATLLLGIGSAITNPVIADILWHVENENLLLFAELLKYIGGFTIQLIPFFMFIKILSRKFASNVPIIVGIAGYFIFLIVVMFIAESGDPAYYYESILGIGITETIDDVTTFFAPYRMGILPLFIVYWIVSYSYHKSRSHLMEGMFGFLDHDTYSMVIALLLCAGSAVLVGFVWPYVIDLMEICFELIASDTSNPMNLFYYGVIDRFGAVSGMQNISRSIFWFGEWGGTYLDSAGVKYMGDVSVWTYEMTAKLPATVGKFITPYYVINLFLMPAFILGYYSLVSSRKDKLRYLPFIILAIALTIVCGNALPMEFVMLILSPLLYVAYLLIVGILYATFSLLHVQIGYFFQDDLLYANPGSSLDLLQYIRLPDLYDSVIALLIVGLVAAVAFFFLTRFYFNKLAVGLFNMGNVAQYSDTVIRGLGGIDNLISVDHTPDKMTVALKDRSLVDFDELKAAGAYVILESKDGYLLRLGNCSTIIAREMIKQMEEKEHASMQTIEENAVVH</sequence>
<feature type="transmembrane region" description="Helical" evidence="6">
    <location>
        <begin position="394"/>
        <end position="417"/>
    </location>
</feature>
<dbReference type="InterPro" id="IPR001996">
    <property type="entry name" value="PTS_IIB_1"/>
</dbReference>
<evidence type="ECO:0000256" key="2">
    <source>
        <dbReference type="ARBA" id="ARBA00022597"/>
    </source>
</evidence>
<evidence type="ECO:0000256" key="5">
    <source>
        <dbReference type="PROSITE-ProRule" id="PRU00421"/>
    </source>
</evidence>
<name>A0ABT1SLR4_9FIRM</name>
<feature type="domain" description="PTS EIIB type-1" evidence="7">
    <location>
        <begin position="431"/>
        <end position="512"/>
    </location>
</feature>
<keyword evidence="6" id="KW-1133">Transmembrane helix</keyword>
<proteinExistence type="predicted"/>
<evidence type="ECO:0000256" key="4">
    <source>
        <dbReference type="ARBA" id="ARBA00022683"/>
    </source>
</evidence>
<organism evidence="8 9">
    <name type="scientific">Massilicoli timonensis</name>
    <dbReference type="NCBI Taxonomy" id="2015901"/>
    <lineage>
        <taxon>Bacteria</taxon>
        <taxon>Bacillati</taxon>
        <taxon>Bacillota</taxon>
        <taxon>Erysipelotrichia</taxon>
        <taxon>Erysipelotrichales</taxon>
        <taxon>Erysipelotrichaceae</taxon>
        <taxon>Massilicoli</taxon>
    </lineage>
</organism>
<dbReference type="Proteomes" id="UP001524435">
    <property type="component" value="Unassembled WGS sequence"/>
</dbReference>
<keyword evidence="6" id="KW-0472">Membrane</keyword>
<feature type="transmembrane region" description="Helical" evidence="6">
    <location>
        <begin position="340"/>
        <end position="359"/>
    </location>
</feature>
<dbReference type="SUPFAM" id="SSF55604">
    <property type="entry name" value="Glucose permease domain IIB"/>
    <property type="match status" value="1"/>
</dbReference>
<dbReference type="InterPro" id="IPR036878">
    <property type="entry name" value="Glu_permease_IIB"/>
</dbReference>
<keyword evidence="9" id="KW-1185">Reference proteome</keyword>
<dbReference type="InterPro" id="IPR050429">
    <property type="entry name" value="PTS_Glucose_EIICBA"/>
</dbReference>
<keyword evidence="1" id="KW-0813">Transport</keyword>
<feature type="transmembrane region" description="Helical" evidence="6">
    <location>
        <begin position="172"/>
        <end position="195"/>
    </location>
</feature>
<evidence type="ECO:0000313" key="9">
    <source>
        <dbReference type="Proteomes" id="UP001524435"/>
    </source>
</evidence>
<evidence type="ECO:0000256" key="6">
    <source>
        <dbReference type="SAM" id="Phobius"/>
    </source>
</evidence>
<feature type="transmembrane region" description="Helical" evidence="6">
    <location>
        <begin position="79"/>
        <end position="103"/>
    </location>
</feature>
<feature type="transmembrane region" description="Helical" evidence="6">
    <location>
        <begin position="134"/>
        <end position="152"/>
    </location>
</feature>
<dbReference type="PANTHER" id="PTHR30009">
    <property type="entry name" value="CYTOCHROME C-TYPE SYNTHESIS PROTEIN AND PTS TRANSMEMBRANE COMPONENT"/>
    <property type="match status" value="1"/>
</dbReference>
<gene>
    <name evidence="8" type="ORF">NE663_07825</name>
</gene>